<keyword evidence="3" id="KW-1185">Reference proteome</keyword>
<organism evidence="2 3">
    <name type="scientific">Paenibacillus agaridevorans</name>
    <dbReference type="NCBI Taxonomy" id="171404"/>
    <lineage>
        <taxon>Bacteria</taxon>
        <taxon>Bacillati</taxon>
        <taxon>Bacillota</taxon>
        <taxon>Bacilli</taxon>
        <taxon>Bacillales</taxon>
        <taxon>Paenibacillaceae</taxon>
        <taxon>Paenibacillus</taxon>
    </lineage>
</organism>
<dbReference type="Gene3D" id="3.90.230.10">
    <property type="entry name" value="Creatinase/methionine aminopeptidase superfamily"/>
    <property type="match status" value="1"/>
</dbReference>
<proteinExistence type="predicted"/>
<name>A0A2R5EPC0_9BACL</name>
<evidence type="ECO:0000259" key="1">
    <source>
        <dbReference type="Pfam" id="PF00557"/>
    </source>
</evidence>
<feature type="domain" description="Peptidase M24" evidence="1">
    <location>
        <begin position="103"/>
        <end position="314"/>
    </location>
</feature>
<reference evidence="2 3" key="1">
    <citation type="submission" date="2017-08" db="EMBL/GenBank/DDBJ databases">
        <title>Substantial Increase in Enzyme Production by Combined Drug-Resistance Mutations in Paenibacillus agaridevorans.</title>
        <authorList>
            <person name="Tanaka Y."/>
            <person name="Funane K."/>
            <person name="Hosaka T."/>
            <person name="Shiwa Y."/>
            <person name="Fujita N."/>
            <person name="Miyazaki T."/>
            <person name="Yoshikawa H."/>
            <person name="Murakami K."/>
            <person name="Kasahara K."/>
            <person name="Inaoka T."/>
            <person name="Hiraga Y."/>
            <person name="Ochi K."/>
        </authorList>
    </citation>
    <scope>NUCLEOTIDE SEQUENCE [LARGE SCALE GENOMIC DNA]</scope>
    <source>
        <strain evidence="2 3">T-3040</strain>
    </source>
</reference>
<gene>
    <name evidence="2" type="ORF">PAT3040_00097</name>
</gene>
<evidence type="ECO:0000313" key="2">
    <source>
        <dbReference type="EMBL" id="GBG05613.1"/>
    </source>
</evidence>
<dbReference type="PANTHER" id="PTHR46112">
    <property type="entry name" value="AMINOPEPTIDASE"/>
    <property type="match status" value="1"/>
</dbReference>
<sequence length="328" mass="35754">MIKNRIKDVRFVPYGTLSSGDIYEQTTVVLREIADEFDLIGKKIGYEASFETIAPPMNSAEPTIPAQRTAAMIKAVFQGPDLLDATGILNALRAIKSPYDIAQLQIVHEIAESGLAVFVDMLKRGVREIDISSAVEAEIARYGFGYKGMQHVRAWAQLMTGKRSSQAYSPFPASSVKEVQQGDMAVLELAVVADGYWADLTRTRAVGSATNEQLNAYRAIMEAQGKIRPLLREENTGAAVDAAGRQIIAGAGYASGFIHLTGHGLGFKYHEPVPMLHPESCDVLQAGMVTSVEPGIYRAGEWGIRVEENVVITKDEPLYLSTFSTDLI</sequence>
<dbReference type="Proteomes" id="UP000245202">
    <property type="component" value="Unassembled WGS sequence"/>
</dbReference>
<dbReference type="InterPro" id="IPR050659">
    <property type="entry name" value="Peptidase_M24B"/>
</dbReference>
<dbReference type="AlphaFoldDB" id="A0A2R5EPC0"/>
<comment type="caution">
    <text evidence="2">The sequence shown here is derived from an EMBL/GenBank/DDBJ whole genome shotgun (WGS) entry which is preliminary data.</text>
</comment>
<accession>A0A2R5EPC0</accession>
<dbReference type="InterPro" id="IPR036005">
    <property type="entry name" value="Creatinase/aminopeptidase-like"/>
</dbReference>
<dbReference type="PANTHER" id="PTHR46112:SF2">
    <property type="entry name" value="XAA-PRO AMINOPEPTIDASE P-RELATED"/>
    <property type="match status" value="1"/>
</dbReference>
<protein>
    <recommendedName>
        <fullName evidence="1">Peptidase M24 domain-containing protein</fullName>
    </recommendedName>
</protein>
<dbReference type="EMBL" id="BDQX01000011">
    <property type="protein sequence ID" value="GBG05613.1"/>
    <property type="molecule type" value="Genomic_DNA"/>
</dbReference>
<dbReference type="InterPro" id="IPR000994">
    <property type="entry name" value="Pept_M24"/>
</dbReference>
<dbReference type="Pfam" id="PF00557">
    <property type="entry name" value="Peptidase_M24"/>
    <property type="match status" value="1"/>
</dbReference>
<dbReference type="SUPFAM" id="SSF55920">
    <property type="entry name" value="Creatinase/aminopeptidase"/>
    <property type="match status" value="1"/>
</dbReference>
<evidence type="ECO:0000313" key="3">
    <source>
        <dbReference type="Proteomes" id="UP000245202"/>
    </source>
</evidence>